<evidence type="ECO:0000313" key="3">
    <source>
        <dbReference type="Proteomes" id="UP000307999"/>
    </source>
</evidence>
<accession>A0A4U1B505</accession>
<organism evidence="2 3">
    <name type="scientific">Thalassotalea mangrovi</name>
    <dbReference type="NCBI Taxonomy" id="2572245"/>
    <lineage>
        <taxon>Bacteria</taxon>
        <taxon>Pseudomonadati</taxon>
        <taxon>Pseudomonadota</taxon>
        <taxon>Gammaproteobacteria</taxon>
        <taxon>Alteromonadales</taxon>
        <taxon>Colwelliaceae</taxon>
        <taxon>Thalassotalea</taxon>
    </lineage>
</organism>
<comment type="caution">
    <text evidence="2">The sequence shown here is derived from an EMBL/GenBank/DDBJ whole genome shotgun (WGS) entry which is preliminary data.</text>
</comment>
<proteinExistence type="predicted"/>
<dbReference type="Pfam" id="PF08238">
    <property type="entry name" value="Sel1"/>
    <property type="match status" value="4"/>
</dbReference>
<dbReference type="PANTHER" id="PTHR46430">
    <property type="entry name" value="PROTEIN SKT5-RELATED"/>
    <property type="match status" value="1"/>
</dbReference>
<dbReference type="InterPro" id="IPR011990">
    <property type="entry name" value="TPR-like_helical_dom_sf"/>
</dbReference>
<dbReference type="SUPFAM" id="SSF81901">
    <property type="entry name" value="HCP-like"/>
    <property type="match status" value="1"/>
</dbReference>
<dbReference type="SMART" id="SM00671">
    <property type="entry name" value="SEL1"/>
    <property type="match status" value="4"/>
</dbReference>
<dbReference type="InterPro" id="IPR006597">
    <property type="entry name" value="Sel1-like"/>
</dbReference>
<evidence type="ECO:0000256" key="1">
    <source>
        <dbReference type="ARBA" id="ARBA00022737"/>
    </source>
</evidence>
<protein>
    <submittedName>
        <fullName evidence="2">Sel1 repeat family protein</fullName>
    </submittedName>
</protein>
<dbReference type="Gene3D" id="1.25.40.10">
    <property type="entry name" value="Tetratricopeptide repeat domain"/>
    <property type="match status" value="1"/>
</dbReference>
<gene>
    <name evidence="2" type="ORF">E8M12_09590</name>
</gene>
<dbReference type="PANTHER" id="PTHR46430:SF3">
    <property type="entry name" value="ACTIVATOR OF C KINASE PROTEIN 1"/>
    <property type="match status" value="1"/>
</dbReference>
<evidence type="ECO:0000313" key="2">
    <source>
        <dbReference type="EMBL" id="TKB45078.1"/>
    </source>
</evidence>
<dbReference type="EMBL" id="SWDB01000022">
    <property type="protein sequence ID" value="TKB45078.1"/>
    <property type="molecule type" value="Genomic_DNA"/>
</dbReference>
<name>A0A4U1B505_9GAMM</name>
<sequence>MQVTDTAGGLSIELSDYGDCLGSMTMAVKLKKIAALTAGGMLALSLISPAYAGYEEAVDYMNRGEFELAIEELKPLVMLGFPPALYQQGVLYENGFGVNRDLERAFKLYERAAGRSVPEAQFALAQMYADGKGVDKDARKAFIYTKRAAEKDLPAAQFNLGVMFQHGSGTTQSYHNAAMWYEQAAKRNYALAQFNLALLYFDGLGVTKDLEMSYVWNRVAAFNGYKPAEKSMELDSQKLSRDQIKRARERADQLYLEISPKKEELFNPYQ</sequence>
<dbReference type="AlphaFoldDB" id="A0A4U1B505"/>
<dbReference type="InterPro" id="IPR051726">
    <property type="entry name" value="Chitin_Synth_Reg"/>
</dbReference>
<reference evidence="2 3" key="1">
    <citation type="submission" date="2019-04" db="EMBL/GenBank/DDBJ databases">
        <title>Thalassotalea guangxiensis sp. nov., isolated from sediment of the coastal wetland.</title>
        <authorList>
            <person name="Zheng S."/>
            <person name="Zhang D."/>
        </authorList>
    </citation>
    <scope>NUCLEOTIDE SEQUENCE [LARGE SCALE GENOMIC DNA]</scope>
    <source>
        <strain evidence="2 3">ZS-4</strain>
    </source>
</reference>
<dbReference type="OrthoDB" id="8561742at2"/>
<dbReference type="Proteomes" id="UP000307999">
    <property type="component" value="Unassembled WGS sequence"/>
</dbReference>
<keyword evidence="3" id="KW-1185">Reference proteome</keyword>
<keyword evidence="1" id="KW-0677">Repeat</keyword>